<accession>A0A6S6UHV1</accession>
<sequence length="66" mass="7642">MVFIQSHIRPTNAPMLQSISGNWDASKAIIDCQEKGLGYDKNTKLVHCLDFSSFDNYRIHLHYERS</sequence>
<dbReference type="EMBL" id="CACVAQ010000547">
    <property type="protein sequence ID" value="CAA6830311.1"/>
    <property type="molecule type" value="Genomic_DNA"/>
</dbReference>
<name>A0A6S6UHV1_9BACT</name>
<reference evidence="1" key="1">
    <citation type="submission" date="2020-01" db="EMBL/GenBank/DDBJ databases">
        <authorList>
            <person name="Meier V. D."/>
            <person name="Meier V D."/>
        </authorList>
    </citation>
    <scope>NUCLEOTIDE SEQUENCE</scope>
    <source>
        <strain evidence="1">HLG_WM_MAG_10</strain>
    </source>
</reference>
<proteinExistence type="predicted"/>
<evidence type="ECO:0000313" key="1">
    <source>
        <dbReference type="EMBL" id="CAA6830311.1"/>
    </source>
</evidence>
<organism evidence="1">
    <name type="scientific">uncultured Aureispira sp</name>
    <dbReference type="NCBI Taxonomy" id="1331704"/>
    <lineage>
        <taxon>Bacteria</taxon>
        <taxon>Pseudomonadati</taxon>
        <taxon>Bacteroidota</taxon>
        <taxon>Saprospiria</taxon>
        <taxon>Saprospirales</taxon>
        <taxon>Saprospiraceae</taxon>
        <taxon>Aureispira</taxon>
        <taxon>environmental samples</taxon>
    </lineage>
</organism>
<protein>
    <submittedName>
        <fullName evidence="1">Uncharacterized protein</fullName>
    </submittedName>
</protein>
<gene>
    <name evidence="1" type="ORF">HELGO_WM27246</name>
</gene>
<dbReference type="AlphaFoldDB" id="A0A6S6UHV1"/>